<accession>A7EFU0</accession>
<organism evidence="1 2">
    <name type="scientific">Sclerotinia sclerotiorum (strain ATCC 18683 / 1980 / Ss-1)</name>
    <name type="common">White mold</name>
    <name type="synonym">Whetzelinia sclerotiorum</name>
    <dbReference type="NCBI Taxonomy" id="665079"/>
    <lineage>
        <taxon>Eukaryota</taxon>
        <taxon>Fungi</taxon>
        <taxon>Dikarya</taxon>
        <taxon>Ascomycota</taxon>
        <taxon>Pezizomycotina</taxon>
        <taxon>Leotiomycetes</taxon>
        <taxon>Helotiales</taxon>
        <taxon>Sclerotiniaceae</taxon>
        <taxon>Sclerotinia</taxon>
    </lineage>
</organism>
<name>A7EFU0_SCLS1</name>
<protein>
    <submittedName>
        <fullName evidence="1">Uncharacterized protein</fullName>
    </submittedName>
</protein>
<dbReference type="RefSeq" id="XP_001594374.1">
    <property type="nucleotide sequence ID" value="XM_001594324.1"/>
</dbReference>
<dbReference type="Proteomes" id="UP000001312">
    <property type="component" value="Unassembled WGS sequence"/>
</dbReference>
<reference evidence="2" key="1">
    <citation type="journal article" date="2011" name="PLoS Genet.">
        <title>Genomic analysis of the necrotrophic fungal pathogens Sclerotinia sclerotiorum and Botrytis cinerea.</title>
        <authorList>
            <person name="Amselem J."/>
            <person name="Cuomo C.A."/>
            <person name="van Kan J.A."/>
            <person name="Viaud M."/>
            <person name="Benito E.P."/>
            <person name="Couloux A."/>
            <person name="Coutinho P.M."/>
            <person name="de Vries R.P."/>
            <person name="Dyer P.S."/>
            <person name="Fillinger S."/>
            <person name="Fournier E."/>
            <person name="Gout L."/>
            <person name="Hahn M."/>
            <person name="Kohn L."/>
            <person name="Lapalu N."/>
            <person name="Plummer K.M."/>
            <person name="Pradier J.M."/>
            <person name="Quevillon E."/>
            <person name="Sharon A."/>
            <person name="Simon A."/>
            <person name="ten Have A."/>
            <person name="Tudzynski B."/>
            <person name="Tudzynski P."/>
            <person name="Wincker P."/>
            <person name="Andrew M."/>
            <person name="Anthouard V."/>
            <person name="Beever R.E."/>
            <person name="Beffa R."/>
            <person name="Benoit I."/>
            <person name="Bouzid O."/>
            <person name="Brault B."/>
            <person name="Chen Z."/>
            <person name="Choquer M."/>
            <person name="Collemare J."/>
            <person name="Cotton P."/>
            <person name="Danchin E.G."/>
            <person name="Da Silva C."/>
            <person name="Gautier A."/>
            <person name="Giraud C."/>
            <person name="Giraud T."/>
            <person name="Gonzalez C."/>
            <person name="Grossetete S."/>
            <person name="Guldener U."/>
            <person name="Henrissat B."/>
            <person name="Howlett B.J."/>
            <person name="Kodira C."/>
            <person name="Kretschmer M."/>
            <person name="Lappartient A."/>
            <person name="Leroch M."/>
            <person name="Levis C."/>
            <person name="Mauceli E."/>
            <person name="Neuveglise C."/>
            <person name="Oeser B."/>
            <person name="Pearson M."/>
            <person name="Poulain J."/>
            <person name="Poussereau N."/>
            <person name="Quesneville H."/>
            <person name="Rascle C."/>
            <person name="Schumacher J."/>
            <person name="Segurens B."/>
            <person name="Sexton A."/>
            <person name="Silva E."/>
            <person name="Sirven C."/>
            <person name="Soanes D.M."/>
            <person name="Talbot N.J."/>
            <person name="Templeton M."/>
            <person name="Yandava C."/>
            <person name="Yarden O."/>
            <person name="Zeng Q."/>
            <person name="Rollins J.A."/>
            <person name="Lebrun M.H."/>
            <person name="Dickman M."/>
        </authorList>
    </citation>
    <scope>NUCLEOTIDE SEQUENCE [LARGE SCALE GENOMIC DNA]</scope>
    <source>
        <strain evidence="2">ATCC 18683 / 1980 / Ss-1</strain>
    </source>
</reference>
<sequence length="53" mass="5922">MNKEIIIGTYYNTATFISKESNPIDTMNGQKVKLLPLDSPPELSMESDMKSSI</sequence>
<dbReference type="AlphaFoldDB" id="A7EFU0"/>
<dbReference type="GeneID" id="5490442"/>
<dbReference type="HOGENOM" id="CLU_3070086_0_0_1"/>
<proteinExistence type="predicted"/>
<evidence type="ECO:0000313" key="1">
    <source>
        <dbReference type="EMBL" id="EDO01706.1"/>
    </source>
</evidence>
<dbReference type="EMBL" id="CH476625">
    <property type="protein sequence ID" value="EDO01706.1"/>
    <property type="molecule type" value="Genomic_DNA"/>
</dbReference>
<evidence type="ECO:0000313" key="2">
    <source>
        <dbReference type="Proteomes" id="UP000001312"/>
    </source>
</evidence>
<gene>
    <name evidence="1" type="ORF">SS1G_04181</name>
</gene>
<dbReference type="KEGG" id="ssl:SS1G_04181"/>
<keyword evidence="2" id="KW-1185">Reference proteome</keyword>
<dbReference type="InParanoid" id="A7EFU0"/>